<dbReference type="AlphaFoldDB" id="A0A9X3R4N1"/>
<evidence type="ECO:0000256" key="2">
    <source>
        <dbReference type="ARBA" id="ARBA00023125"/>
    </source>
</evidence>
<comment type="caution">
    <text evidence="7">The sequence shown here is derived from an EMBL/GenBank/DDBJ whole genome shotgun (WGS) entry which is preliminary data.</text>
</comment>
<keyword evidence="3" id="KW-0804">Transcription</keyword>
<protein>
    <submittedName>
        <fullName evidence="7">TetR/AcrR family transcriptional regulator</fullName>
    </submittedName>
</protein>
<dbReference type="PANTHER" id="PTHR47506">
    <property type="entry name" value="TRANSCRIPTIONAL REGULATORY PROTEIN"/>
    <property type="match status" value="1"/>
</dbReference>
<dbReference type="Pfam" id="PF16925">
    <property type="entry name" value="TetR_C_13"/>
    <property type="match status" value="1"/>
</dbReference>
<feature type="DNA-binding region" description="H-T-H motif" evidence="4">
    <location>
        <begin position="46"/>
        <end position="65"/>
    </location>
</feature>
<dbReference type="GeneID" id="75277356"/>
<proteinExistence type="predicted"/>
<evidence type="ECO:0000256" key="4">
    <source>
        <dbReference type="PROSITE-ProRule" id="PRU00335"/>
    </source>
</evidence>
<dbReference type="SUPFAM" id="SSF48498">
    <property type="entry name" value="Tetracyclin repressor-like, C-terminal domain"/>
    <property type="match status" value="1"/>
</dbReference>
<evidence type="ECO:0000313" key="7">
    <source>
        <dbReference type="EMBL" id="MCZ8402274.1"/>
    </source>
</evidence>
<evidence type="ECO:0000256" key="5">
    <source>
        <dbReference type="SAM" id="MobiDB-lite"/>
    </source>
</evidence>
<dbReference type="RefSeq" id="WP_006384439.1">
    <property type="nucleotide sequence ID" value="NZ_CP014028.1"/>
</dbReference>
<evidence type="ECO:0000256" key="1">
    <source>
        <dbReference type="ARBA" id="ARBA00023015"/>
    </source>
</evidence>
<reference evidence="7" key="1">
    <citation type="submission" date="2022-12" db="EMBL/GenBank/DDBJ databases">
        <authorList>
            <person name="Voronina O.L."/>
            <person name="Kunda M.S."/>
            <person name="Ryzhova N."/>
            <person name="Aksenova E.I."/>
        </authorList>
    </citation>
    <scope>NUCLEOTIDE SEQUENCE</scope>
    <source>
        <strain evidence="7">SCCH136:Ach223948</strain>
    </source>
</reference>
<feature type="region of interest" description="Disordered" evidence="5">
    <location>
        <begin position="1"/>
        <end position="21"/>
    </location>
</feature>
<keyword evidence="2 4" id="KW-0238">DNA-binding</keyword>
<dbReference type="InterPro" id="IPR009057">
    <property type="entry name" value="Homeodomain-like_sf"/>
</dbReference>
<dbReference type="InterPro" id="IPR036271">
    <property type="entry name" value="Tet_transcr_reg_TetR-rel_C_sf"/>
</dbReference>
<dbReference type="SUPFAM" id="SSF46689">
    <property type="entry name" value="Homeodomain-like"/>
    <property type="match status" value="1"/>
</dbReference>
<evidence type="ECO:0000313" key="8">
    <source>
        <dbReference type="Proteomes" id="UP001141992"/>
    </source>
</evidence>
<feature type="domain" description="HTH tetR-type" evidence="6">
    <location>
        <begin position="23"/>
        <end position="83"/>
    </location>
</feature>
<dbReference type="InterPro" id="IPR001647">
    <property type="entry name" value="HTH_TetR"/>
</dbReference>
<dbReference type="EMBL" id="JAPZVI010000007">
    <property type="protein sequence ID" value="MCZ8402274.1"/>
    <property type="molecule type" value="Genomic_DNA"/>
</dbReference>
<dbReference type="PANTHER" id="PTHR47506:SF1">
    <property type="entry name" value="HTH-TYPE TRANSCRIPTIONAL REGULATOR YJDC"/>
    <property type="match status" value="1"/>
</dbReference>
<dbReference type="Pfam" id="PF00440">
    <property type="entry name" value="TetR_N"/>
    <property type="match status" value="1"/>
</dbReference>
<evidence type="ECO:0000259" key="6">
    <source>
        <dbReference type="PROSITE" id="PS50977"/>
    </source>
</evidence>
<dbReference type="GO" id="GO:0003677">
    <property type="term" value="F:DNA binding"/>
    <property type="evidence" value="ECO:0007669"/>
    <property type="project" value="UniProtKB-UniRule"/>
</dbReference>
<dbReference type="InterPro" id="IPR011075">
    <property type="entry name" value="TetR_C"/>
</dbReference>
<gene>
    <name evidence="7" type="ORF">O9570_12530</name>
</gene>
<accession>A0A9X3R4N1</accession>
<dbReference type="Proteomes" id="UP001141992">
    <property type="component" value="Unassembled WGS sequence"/>
</dbReference>
<name>A0A9X3R4N1_ALCXX</name>
<evidence type="ECO:0000256" key="3">
    <source>
        <dbReference type="ARBA" id="ARBA00023163"/>
    </source>
</evidence>
<sequence>MNAGDRKKSAKSAPAPRIGRPRAFDRDNALLAAMRTFWTQGYEGTSIQDLVAAMGVNKPSLYATFGCKEEIFREAVELYDRLEGRATSHSLANAPTAREAVETMLRANARAYVVQDGPRGCMIVLSSLLGAPENESVRAFLASNRLHGETLLRERLAQGIAQGDLTAAADIAQLAAFYTTVLEGLSIQARDGAGVDKLNQIIDAAMLAWPAG</sequence>
<dbReference type="Gene3D" id="1.10.357.10">
    <property type="entry name" value="Tetracycline Repressor, domain 2"/>
    <property type="match status" value="1"/>
</dbReference>
<keyword evidence="1" id="KW-0805">Transcription regulation</keyword>
<dbReference type="Gene3D" id="1.10.10.60">
    <property type="entry name" value="Homeodomain-like"/>
    <property type="match status" value="1"/>
</dbReference>
<organism evidence="7 8">
    <name type="scientific">Alcaligenes xylosoxydans xylosoxydans</name>
    <name type="common">Achromobacter xylosoxidans</name>
    <dbReference type="NCBI Taxonomy" id="85698"/>
    <lineage>
        <taxon>Bacteria</taxon>
        <taxon>Pseudomonadati</taxon>
        <taxon>Pseudomonadota</taxon>
        <taxon>Betaproteobacteria</taxon>
        <taxon>Burkholderiales</taxon>
        <taxon>Alcaligenaceae</taxon>
        <taxon>Achromobacter</taxon>
    </lineage>
</organism>
<dbReference type="PROSITE" id="PS50977">
    <property type="entry name" value="HTH_TETR_2"/>
    <property type="match status" value="1"/>
</dbReference>